<comment type="subcellular location">
    <subcellularLocation>
        <location evidence="1">Secreted</location>
    </subcellularLocation>
</comment>
<evidence type="ECO:0000313" key="7">
    <source>
        <dbReference type="EMBL" id="KAH6896504.1"/>
    </source>
</evidence>
<keyword evidence="2" id="KW-0964">Secreted</keyword>
<reference evidence="7 8" key="1">
    <citation type="journal article" date="2021" name="Nat. Commun.">
        <title>Genetic determinants of endophytism in the Arabidopsis root mycobiome.</title>
        <authorList>
            <person name="Mesny F."/>
            <person name="Miyauchi S."/>
            <person name="Thiergart T."/>
            <person name="Pickel B."/>
            <person name="Atanasova L."/>
            <person name="Karlsson M."/>
            <person name="Huettel B."/>
            <person name="Barry K.W."/>
            <person name="Haridas S."/>
            <person name="Chen C."/>
            <person name="Bauer D."/>
            <person name="Andreopoulos W."/>
            <person name="Pangilinan J."/>
            <person name="LaButti K."/>
            <person name="Riley R."/>
            <person name="Lipzen A."/>
            <person name="Clum A."/>
            <person name="Drula E."/>
            <person name="Henrissat B."/>
            <person name="Kohler A."/>
            <person name="Grigoriev I.V."/>
            <person name="Martin F.M."/>
            <person name="Hacquard S."/>
        </authorList>
    </citation>
    <scope>NUCLEOTIDE SEQUENCE [LARGE SCALE GENOMIC DNA]</scope>
    <source>
        <strain evidence="7 8">MPI-CAGE-CH-0241</strain>
    </source>
</reference>
<dbReference type="Pfam" id="PF16541">
    <property type="entry name" value="AltA1"/>
    <property type="match status" value="1"/>
</dbReference>
<comment type="caution">
    <text evidence="7">The sequence shown here is derived from an EMBL/GenBank/DDBJ whole genome shotgun (WGS) entry which is preliminary data.</text>
</comment>
<evidence type="ECO:0000256" key="1">
    <source>
        <dbReference type="ARBA" id="ARBA00004613"/>
    </source>
</evidence>
<keyword evidence="4" id="KW-1015">Disulfide bond</keyword>
<name>A0A9P8WCI3_9HYPO</name>
<evidence type="ECO:0000256" key="2">
    <source>
        <dbReference type="ARBA" id="ARBA00022525"/>
    </source>
</evidence>
<organism evidence="7 8">
    <name type="scientific">Thelonectria olida</name>
    <dbReference type="NCBI Taxonomy" id="1576542"/>
    <lineage>
        <taxon>Eukaryota</taxon>
        <taxon>Fungi</taxon>
        <taxon>Dikarya</taxon>
        <taxon>Ascomycota</taxon>
        <taxon>Pezizomycotina</taxon>
        <taxon>Sordariomycetes</taxon>
        <taxon>Hypocreomycetidae</taxon>
        <taxon>Hypocreales</taxon>
        <taxon>Nectriaceae</taxon>
        <taxon>Thelonectria</taxon>
    </lineage>
</organism>
<feature type="chain" id="PRO_5040300512" description="AA1-like domain-containing protein" evidence="5">
    <location>
        <begin position="18"/>
        <end position="185"/>
    </location>
</feature>
<evidence type="ECO:0000256" key="4">
    <source>
        <dbReference type="ARBA" id="ARBA00023157"/>
    </source>
</evidence>
<feature type="signal peptide" evidence="5">
    <location>
        <begin position="1"/>
        <end position="17"/>
    </location>
</feature>
<dbReference type="Proteomes" id="UP000777438">
    <property type="component" value="Unassembled WGS sequence"/>
</dbReference>
<dbReference type="InterPro" id="IPR032382">
    <property type="entry name" value="AltA1"/>
</dbReference>
<keyword evidence="3 5" id="KW-0732">Signal</keyword>
<dbReference type="OrthoDB" id="3539798at2759"/>
<evidence type="ECO:0000256" key="5">
    <source>
        <dbReference type="SAM" id="SignalP"/>
    </source>
</evidence>
<accession>A0A9P8WCI3</accession>
<gene>
    <name evidence="7" type="ORF">B0T10DRAFT_454410</name>
</gene>
<proteinExistence type="predicted"/>
<feature type="domain" description="AA1-like" evidence="6">
    <location>
        <begin position="43"/>
        <end position="169"/>
    </location>
</feature>
<dbReference type="AlphaFoldDB" id="A0A9P8WCI3"/>
<dbReference type="GO" id="GO:0005576">
    <property type="term" value="C:extracellular region"/>
    <property type="evidence" value="ECO:0007669"/>
    <property type="project" value="UniProtKB-SubCell"/>
</dbReference>
<evidence type="ECO:0000313" key="8">
    <source>
        <dbReference type="Proteomes" id="UP000777438"/>
    </source>
</evidence>
<dbReference type="EMBL" id="JAGPYM010000003">
    <property type="protein sequence ID" value="KAH6896504.1"/>
    <property type="molecule type" value="Genomic_DNA"/>
</dbReference>
<protein>
    <recommendedName>
        <fullName evidence="6">AA1-like domain-containing protein</fullName>
    </recommendedName>
</protein>
<evidence type="ECO:0000259" key="6">
    <source>
        <dbReference type="Pfam" id="PF16541"/>
    </source>
</evidence>
<keyword evidence="8" id="KW-1185">Reference proteome</keyword>
<evidence type="ECO:0000256" key="3">
    <source>
        <dbReference type="ARBA" id="ARBA00022729"/>
    </source>
</evidence>
<sequence length="185" mass="20589">MQSSFKYAILLAAFVSASPISSRDDEEQSCMQKGMKASNWVVHNFDFHASYTFTNPAHQNSWGYVNFTLENPALDYRPVCSSSSNQLSDFYYGTAVYECDTPVEGDEATYTFSRPSGELQVNQTWSCLSEGGYIQAQGGVTLHLNCSDSTWQNPDWEEGQLYSVRTVNCSHVTAKTPIKSIQAAL</sequence>